<dbReference type="RefSeq" id="WP_268111066.1">
    <property type="nucleotide sequence ID" value="NZ_JAPPUX010000002.1"/>
</dbReference>
<accession>A0ABT4CB99</accession>
<protein>
    <submittedName>
        <fullName evidence="2">Uncharacterized protein</fullName>
    </submittedName>
</protein>
<comment type="caution">
    <text evidence="2">The sequence shown here is derived from an EMBL/GenBank/DDBJ whole genome shotgun (WGS) entry which is preliminary data.</text>
</comment>
<name>A0ABT4CB99_9ACTN</name>
<gene>
    <name evidence="2" type="ORF">NYO98_08070</name>
</gene>
<keyword evidence="3" id="KW-1185">Reference proteome</keyword>
<organism evidence="2 3">
    <name type="scientific">Nocardioides pini</name>
    <dbReference type="NCBI Taxonomy" id="2975053"/>
    <lineage>
        <taxon>Bacteria</taxon>
        <taxon>Bacillati</taxon>
        <taxon>Actinomycetota</taxon>
        <taxon>Actinomycetes</taxon>
        <taxon>Propionibacteriales</taxon>
        <taxon>Nocardioidaceae</taxon>
        <taxon>Nocardioides</taxon>
    </lineage>
</organism>
<dbReference type="Proteomes" id="UP001074726">
    <property type="component" value="Unassembled WGS sequence"/>
</dbReference>
<dbReference type="EMBL" id="JAPPUX010000002">
    <property type="protein sequence ID" value="MCY4726230.1"/>
    <property type="molecule type" value="Genomic_DNA"/>
</dbReference>
<feature type="region of interest" description="Disordered" evidence="1">
    <location>
        <begin position="71"/>
        <end position="104"/>
    </location>
</feature>
<evidence type="ECO:0000313" key="2">
    <source>
        <dbReference type="EMBL" id="MCY4726230.1"/>
    </source>
</evidence>
<sequence length="104" mass="10785">MSGKGSTLFTVGTLLRHAQDAGAPVRLLVQGTWLDGRIVGADGLGVVLDDGNTQQVLVRLDAIVAVSFSRSDIDDPGSEVGGEEAARPHGRRRRDPIEAGPVGG</sequence>
<evidence type="ECO:0000256" key="1">
    <source>
        <dbReference type="SAM" id="MobiDB-lite"/>
    </source>
</evidence>
<evidence type="ECO:0000313" key="3">
    <source>
        <dbReference type="Proteomes" id="UP001074726"/>
    </source>
</evidence>
<reference evidence="2" key="1">
    <citation type="submission" date="2022-08" db="EMBL/GenBank/DDBJ databases">
        <title>Genome sequencing of Nocardioides sp. STR2.</title>
        <authorList>
            <person name="So Y."/>
        </authorList>
    </citation>
    <scope>NUCLEOTIDE SEQUENCE</scope>
    <source>
        <strain evidence="2">STR2</strain>
    </source>
</reference>
<proteinExistence type="predicted"/>